<evidence type="ECO:0000313" key="4">
    <source>
        <dbReference type="Proteomes" id="UP000183794"/>
    </source>
</evidence>
<gene>
    <name evidence="1" type="ORF">MT2528_0730</name>
    <name evidence="2" type="ORF">NVI5450_4548</name>
</gene>
<dbReference type="PATRIC" id="fig|80854.5.peg.1077"/>
<organism evidence="2 4">
    <name type="scientific">Moritella viscosa</name>
    <dbReference type="NCBI Taxonomy" id="80854"/>
    <lineage>
        <taxon>Bacteria</taxon>
        <taxon>Pseudomonadati</taxon>
        <taxon>Pseudomonadota</taxon>
        <taxon>Gammaproteobacteria</taxon>
        <taxon>Alteromonadales</taxon>
        <taxon>Moritellaceae</taxon>
        <taxon>Moritella</taxon>
    </lineage>
</organism>
<evidence type="ECO:0000313" key="1">
    <source>
        <dbReference type="EMBL" id="SGY84827.1"/>
    </source>
</evidence>
<dbReference type="RefSeq" id="WP_045109403.1">
    <property type="nucleotide sequence ID" value="NZ_CAWQZC010000047.1"/>
</dbReference>
<keyword evidence="3" id="KW-1185">Reference proteome</keyword>
<sequence>MVIDPVEQFRTVIKGNIEGVDQGVALLTSMTNEQYCMRAKPYVNSCIGEHLRHVLDLYYALKEQVGIIDYDVRRRGALVESCRVTGLRELQQIKTWLLSLQPNMMNNKMIMSTEISVVDTLVAQVETSLIRELIFVSSHAVHHYALMDISAKLCDFDTPDNMGLAPATLTALRNDSSCVQ</sequence>
<dbReference type="PANTHER" id="PTHR39473:SF1">
    <property type="entry name" value="DINB-LIKE DOMAIN-CONTAINING PROTEIN"/>
    <property type="match status" value="1"/>
</dbReference>
<dbReference type="EMBL" id="FPLD01000131">
    <property type="protein sequence ID" value="SGZ17615.1"/>
    <property type="molecule type" value="Genomic_DNA"/>
</dbReference>
<protein>
    <recommendedName>
        <fullName evidence="5">DinB-like domain-containing protein</fullName>
    </recommendedName>
</protein>
<reference evidence="1 3" key="1">
    <citation type="submission" date="2016-11" db="EMBL/GenBank/DDBJ databases">
        <authorList>
            <person name="Klemetsen T."/>
        </authorList>
    </citation>
    <scope>NUCLEOTIDE SEQUENCE [LARGE SCALE GENOMIC DNA]</scope>
    <source>
        <strain evidence="1">MT 2528</strain>
    </source>
</reference>
<name>A0A090K5J1_9GAMM</name>
<dbReference type="PANTHER" id="PTHR39473">
    <property type="match status" value="1"/>
</dbReference>
<dbReference type="HOGENOM" id="CLU_083400_0_0_6"/>
<evidence type="ECO:0008006" key="5">
    <source>
        <dbReference type="Google" id="ProtNLM"/>
    </source>
</evidence>
<accession>A0A090K5J1</accession>
<dbReference type="GeneID" id="61298281"/>
<reference evidence="2 4" key="2">
    <citation type="submission" date="2016-11" db="EMBL/GenBank/DDBJ databases">
        <authorList>
            <person name="Jaros S."/>
            <person name="Januszkiewicz K."/>
            <person name="Wedrychowicz H."/>
        </authorList>
    </citation>
    <scope>NUCLEOTIDE SEQUENCE [LARGE SCALE GENOMIC DNA]</scope>
    <source>
        <strain evidence="2">NVI 5450</strain>
    </source>
</reference>
<evidence type="ECO:0000313" key="3">
    <source>
        <dbReference type="Proteomes" id="UP000182660"/>
    </source>
</evidence>
<dbReference type="EMBL" id="FPLJ01000021">
    <property type="protein sequence ID" value="SGY84827.1"/>
    <property type="molecule type" value="Genomic_DNA"/>
</dbReference>
<dbReference type="OrthoDB" id="1162179at2"/>
<dbReference type="STRING" id="80854.MVIS_1017"/>
<evidence type="ECO:0000313" key="2">
    <source>
        <dbReference type="EMBL" id="SGZ17615.1"/>
    </source>
</evidence>
<dbReference type="Proteomes" id="UP000183794">
    <property type="component" value="Unassembled WGS sequence"/>
</dbReference>
<dbReference type="AlphaFoldDB" id="A0A090K5J1"/>
<dbReference type="KEGG" id="mvs:MVIS_1017"/>
<dbReference type="Proteomes" id="UP000182660">
    <property type="component" value="Unassembled WGS sequence"/>
</dbReference>
<proteinExistence type="predicted"/>